<reference evidence="1 2" key="1">
    <citation type="journal article" date="2016" name="Gene">
        <title>PacBio SMRT assembly of a complex multi-replicon genome reveals chlorocatechol degradative operon in a region of genome plasticity.</title>
        <authorList>
            <person name="Ricker N."/>
            <person name="Shen S.Y."/>
            <person name="Goordial J."/>
            <person name="Jin S."/>
            <person name="Fulthorpe R.R."/>
        </authorList>
    </citation>
    <scope>NUCLEOTIDE SEQUENCE [LARGE SCALE GENOMIC DNA]</scope>
    <source>
        <strain evidence="1 2">OLGA172</strain>
    </source>
</reference>
<dbReference type="KEGG" id="buz:AYM40_27390"/>
<protein>
    <submittedName>
        <fullName evidence="1">Uncharacterized protein</fullName>
    </submittedName>
</protein>
<name>A0A160FWY8_9BURK</name>
<proteinExistence type="predicted"/>
<gene>
    <name evidence="1" type="ORF">AYM40_27390</name>
</gene>
<evidence type="ECO:0000313" key="2">
    <source>
        <dbReference type="Proteomes" id="UP000076852"/>
    </source>
</evidence>
<sequence length="95" mass="10673">MKAISKPAALRLDHHTMALGAGPSYRRLFAPQRPLFAAPSADLLNLVIAEAMKRKAQAEIQRDVLREAIYEIPVLRERGHDRAADIYPSDPDHYV</sequence>
<dbReference type="RefSeq" id="WP_063500740.1">
    <property type="nucleotide sequence ID" value="NZ_CP014579.1"/>
</dbReference>
<accession>A0A160FWY8</accession>
<dbReference type="EMBL" id="CP014579">
    <property type="protein sequence ID" value="ANB77538.1"/>
    <property type="molecule type" value="Genomic_DNA"/>
</dbReference>
<dbReference type="AlphaFoldDB" id="A0A160FWY8"/>
<keyword evidence="2" id="KW-1185">Reference proteome</keyword>
<dbReference type="Proteomes" id="UP000076852">
    <property type="component" value="Chromosome 2"/>
</dbReference>
<dbReference type="OrthoDB" id="9010018at2"/>
<organism evidence="1 2">
    <name type="scientific">Paraburkholderia phytofirmans OLGA172</name>
    <dbReference type="NCBI Taxonomy" id="1417228"/>
    <lineage>
        <taxon>Bacteria</taxon>
        <taxon>Pseudomonadati</taxon>
        <taxon>Pseudomonadota</taxon>
        <taxon>Betaproteobacteria</taxon>
        <taxon>Burkholderiales</taxon>
        <taxon>Burkholderiaceae</taxon>
        <taxon>Paraburkholderia</taxon>
    </lineage>
</organism>
<evidence type="ECO:0000313" key="1">
    <source>
        <dbReference type="EMBL" id="ANB77538.1"/>
    </source>
</evidence>